<keyword evidence="1" id="KW-0812">Transmembrane</keyword>
<keyword evidence="1" id="KW-0472">Membrane</keyword>
<dbReference type="Pfam" id="PF07963">
    <property type="entry name" value="N_methyl"/>
    <property type="match status" value="1"/>
</dbReference>
<dbReference type="AlphaFoldDB" id="A0A563VTM8"/>
<dbReference type="RefSeq" id="WP_144873476.1">
    <property type="nucleotide sequence ID" value="NZ_LR214025.1"/>
</dbReference>
<proteinExistence type="predicted"/>
<gene>
    <name evidence="2" type="ORF">H1P_2820009</name>
</gene>
<dbReference type="NCBIfam" id="TIGR02532">
    <property type="entry name" value="IV_pilin_GFxxxE"/>
    <property type="match status" value="1"/>
</dbReference>
<accession>A0A563VTM8</accession>
<organism evidence="2 3">
    <name type="scientific">Hyella patelloides LEGE 07179</name>
    <dbReference type="NCBI Taxonomy" id="945734"/>
    <lineage>
        <taxon>Bacteria</taxon>
        <taxon>Bacillati</taxon>
        <taxon>Cyanobacteriota</taxon>
        <taxon>Cyanophyceae</taxon>
        <taxon>Pleurocapsales</taxon>
        <taxon>Hyellaceae</taxon>
        <taxon>Hyella</taxon>
    </lineage>
</organism>
<dbReference type="InterPro" id="IPR012902">
    <property type="entry name" value="N_methyl_site"/>
</dbReference>
<dbReference type="InterPro" id="IPR045584">
    <property type="entry name" value="Pilin-like"/>
</dbReference>
<reference evidence="2 3" key="1">
    <citation type="submission" date="2019-01" db="EMBL/GenBank/DDBJ databases">
        <authorList>
            <person name="Brito A."/>
        </authorList>
    </citation>
    <scope>NUCLEOTIDE SEQUENCE [LARGE SCALE GENOMIC DNA]</scope>
    <source>
        <strain evidence="2">1</strain>
    </source>
</reference>
<evidence type="ECO:0000256" key="1">
    <source>
        <dbReference type="SAM" id="Phobius"/>
    </source>
</evidence>
<dbReference type="Proteomes" id="UP000320055">
    <property type="component" value="Unassembled WGS sequence"/>
</dbReference>
<keyword evidence="1" id="KW-1133">Transmembrane helix</keyword>
<dbReference type="OrthoDB" id="428628at2"/>
<dbReference type="SUPFAM" id="SSF54523">
    <property type="entry name" value="Pili subunits"/>
    <property type="match status" value="1"/>
</dbReference>
<name>A0A563VTM8_9CYAN</name>
<sequence length="195" mass="20935">MKHWNAPKHDRGFTLTEILVTTVILGIVAAISVPNLLGLINQARVTDGVATIEGAIKEAQRQATRLSKTCIIEFGTTTVTNYGRVEQRAFVTRAASVPGVADYSDCLLNDRILPTEVTAVISDTAFPNASAPSPSLTITFSSKGNTTNNDIIKVYHPDISNEKCLVLSGIFGDITTGFHQDTDGNPNTIENCNTN</sequence>
<protein>
    <submittedName>
        <fullName evidence="2">Putative Type 4 prepilin-like protein</fullName>
    </submittedName>
</protein>
<dbReference type="Gene3D" id="3.30.700.10">
    <property type="entry name" value="Glycoprotein, Type 4 Pilin"/>
    <property type="match status" value="1"/>
</dbReference>
<dbReference type="EMBL" id="CAACVJ010000204">
    <property type="protein sequence ID" value="VEP14729.1"/>
    <property type="molecule type" value="Genomic_DNA"/>
</dbReference>
<evidence type="ECO:0000313" key="2">
    <source>
        <dbReference type="EMBL" id="VEP14729.1"/>
    </source>
</evidence>
<keyword evidence="3" id="KW-1185">Reference proteome</keyword>
<evidence type="ECO:0000313" key="3">
    <source>
        <dbReference type="Proteomes" id="UP000320055"/>
    </source>
</evidence>
<feature type="transmembrane region" description="Helical" evidence="1">
    <location>
        <begin position="12"/>
        <end position="33"/>
    </location>
</feature>